<evidence type="ECO:0000256" key="1">
    <source>
        <dbReference type="SAM" id="MobiDB-lite"/>
    </source>
</evidence>
<accession>A0AAP0QGU1</accession>
<name>A0AAP0QGU1_9ROSI</name>
<gene>
    <name evidence="2" type="ORF">WN944_020438</name>
</gene>
<reference evidence="2 3" key="1">
    <citation type="submission" date="2024-05" db="EMBL/GenBank/DDBJ databases">
        <title>Haplotype-resolved chromosome-level genome assembly of Huyou (Citrus changshanensis).</title>
        <authorList>
            <person name="Miao C."/>
            <person name="Chen W."/>
            <person name="Wu Y."/>
            <person name="Wang L."/>
            <person name="Zhao S."/>
            <person name="Grierson D."/>
            <person name="Xu C."/>
            <person name="Chen K."/>
        </authorList>
    </citation>
    <scope>NUCLEOTIDE SEQUENCE [LARGE SCALE GENOMIC DNA]</scope>
    <source>
        <strain evidence="2">01-14</strain>
        <tissue evidence="2">Leaf</tissue>
    </source>
</reference>
<sequence length="195" mass="21386">MEKSDLNRQVLFPLPRLGSWNEEERRTRRGLEDKEALKALFTNIIGHAAGSSTSVRKTISLEEDDKKLVNQTTNKNKNTNNPRVVSKNCCAGAGVGAGACQQAQVRNYQSAYPTNWVSPRTHSASKTQLRLSACEHNTLLPGNPINRQSRPSPAPGPRRPELSWSTRSPSVKPWVVTSLKVISLASSSLSEASII</sequence>
<feature type="region of interest" description="Disordered" evidence="1">
    <location>
        <begin position="139"/>
        <end position="167"/>
    </location>
</feature>
<organism evidence="2 3">
    <name type="scientific">Citrus x changshan-huyou</name>
    <dbReference type="NCBI Taxonomy" id="2935761"/>
    <lineage>
        <taxon>Eukaryota</taxon>
        <taxon>Viridiplantae</taxon>
        <taxon>Streptophyta</taxon>
        <taxon>Embryophyta</taxon>
        <taxon>Tracheophyta</taxon>
        <taxon>Spermatophyta</taxon>
        <taxon>Magnoliopsida</taxon>
        <taxon>eudicotyledons</taxon>
        <taxon>Gunneridae</taxon>
        <taxon>Pentapetalae</taxon>
        <taxon>rosids</taxon>
        <taxon>malvids</taxon>
        <taxon>Sapindales</taxon>
        <taxon>Rutaceae</taxon>
        <taxon>Aurantioideae</taxon>
        <taxon>Citrus</taxon>
    </lineage>
</organism>
<evidence type="ECO:0000313" key="3">
    <source>
        <dbReference type="Proteomes" id="UP001428341"/>
    </source>
</evidence>
<dbReference type="EMBL" id="JBCGBO010000007">
    <property type="protein sequence ID" value="KAK9189033.1"/>
    <property type="molecule type" value="Genomic_DNA"/>
</dbReference>
<keyword evidence="3" id="KW-1185">Reference proteome</keyword>
<dbReference type="AlphaFoldDB" id="A0AAP0QGU1"/>
<evidence type="ECO:0000313" key="2">
    <source>
        <dbReference type="EMBL" id="KAK9189033.1"/>
    </source>
</evidence>
<proteinExistence type="predicted"/>
<dbReference type="Proteomes" id="UP001428341">
    <property type="component" value="Unassembled WGS sequence"/>
</dbReference>
<comment type="caution">
    <text evidence="2">The sequence shown here is derived from an EMBL/GenBank/DDBJ whole genome shotgun (WGS) entry which is preliminary data.</text>
</comment>
<protein>
    <submittedName>
        <fullName evidence="2">Uncharacterized protein</fullName>
    </submittedName>
</protein>